<name>A0ABP7H5K0_9FLAO</name>
<comment type="caution">
    <text evidence="1">The sequence shown here is derived from an EMBL/GenBank/DDBJ whole genome shotgun (WGS) entry which is preliminary data.</text>
</comment>
<dbReference type="EMBL" id="BAABBI010000001">
    <property type="protein sequence ID" value="GAA3782993.1"/>
    <property type="molecule type" value="Genomic_DNA"/>
</dbReference>
<dbReference type="RefSeq" id="WP_344728751.1">
    <property type="nucleotide sequence ID" value="NZ_BAABBI010000001.1"/>
</dbReference>
<protein>
    <recommendedName>
        <fullName evidence="3">Lipocalin-like domain-containing protein</fullName>
    </recommendedName>
</protein>
<dbReference type="Proteomes" id="UP001501456">
    <property type="component" value="Unassembled WGS sequence"/>
</dbReference>
<dbReference type="PROSITE" id="PS51257">
    <property type="entry name" value="PROKAR_LIPOPROTEIN"/>
    <property type="match status" value="1"/>
</dbReference>
<reference evidence="2" key="1">
    <citation type="journal article" date="2019" name="Int. J. Syst. Evol. Microbiol.">
        <title>The Global Catalogue of Microorganisms (GCM) 10K type strain sequencing project: providing services to taxonomists for standard genome sequencing and annotation.</title>
        <authorList>
            <consortium name="The Broad Institute Genomics Platform"/>
            <consortium name="The Broad Institute Genome Sequencing Center for Infectious Disease"/>
            <person name="Wu L."/>
            <person name="Ma J."/>
        </authorList>
    </citation>
    <scope>NUCLEOTIDE SEQUENCE [LARGE SCALE GENOMIC DNA]</scope>
    <source>
        <strain evidence="2">JCM 17525</strain>
    </source>
</reference>
<evidence type="ECO:0008006" key="3">
    <source>
        <dbReference type="Google" id="ProtNLM"/>
    </source>
</evidence>
<evidence type="ECO:0000313" key="2">
    <source>
        <dbReference type="Proteomes" id="UP001501456"/>
    </source>
</evidence>
<keyword evidence="2" id="KW-1185">Reference proteome</keyword>
<organism evidence="1 2">
    <name type="scientific">Corallibacter vietnamensis</name>
    <dbReference type="NCBI Taxonomy" id="904130"/>
    <lineage>
        <taxon>Bacteria</taxon>
        <taxon>Pseudomonadati</taxon>
        <taxon>Bacteroidota</taxon>
        <taxon>Flavobacteriia</taxon>
        <taxon>Flavobacteriales</taxon>
        <taxon>Flavobacteriaceae</taxon>
        <taxon>Corallibacter</taxon>
    </lineage>
</organism>
<sequence length="140" mass="16362">MKQLIIIAICITFITSCSKHVENYIPNISGYWEIKKVTLPDGTVKEYAYNNTIDYLEITDSLNGIRKKLKPTLNNTFETSNIIENFEIKIENDSLNLYYKTHFDTWKETILLATESQLKVVNKNKAVFVYKRFEPIEITN</sequence>
<gene>
    <name evidence="1" type="ORF">GCM10022271_14110</name>
</gene>
<accession>A0ABP7H5K0</accession>
<proteinExistence type="predicted"/>
<evidence type="ECO:0000313" key="1">
    <source>
        <dbReference type="EMBL" id="GAA3782993.1"/>
    </source>
</evidence>